<dbReference type="EMBL" id="MFVN01000001">
    <property type="protein sequence ID" value="OGI97798.1"/>
    <property type="molecule type" value="Genomic_DNA"/>
</dbReference>
<dbReference type="Pfam" id="PF00768">
    <property type="entry name" value="Peptidase_S11"/>
    <property type="match status" value="1"/>
</dbReference>
<accession>A0A1F6XUW2</accession>
<dbReference type="GO" id="GO:0006508">
    <property type="term" value="P:proteolysis"/>
    <property type="evidence" value="ECO:0007669"/>
    <property type="project" value="InterPro"/>
</dbReference>
<feature type="domain" description="Peptidase S11 D-alanyl-D-alanine carboxypeptidase A N-terminal" evidence="10">
    <location>
        <begin position="52"/>
        <end position="279"/>
    </location>
</feature>
<keyword evidence="4" id="KW-0133">Cell shape</keyword>
<dbReference type="GO" id="GO:0009002">
    <property type="term" value="F:serine-type D-Ala-D-Ala carboxypeptidase activity"/>
    <property type="evidence" value="ECO:0007669"/>
    <property type="project" value="InterPro"/>
</dbReference>
<dbReference type="PANTHER" id="PTHR21581:SF6">
    <property type="entry name" value="TRAFFICKING PROTEIN PARTICLE COMPLEX SUBUNIT 12"/>
    <property type="match status" value="1"/>
</dbReference>
<dbReference type="GO" id="GO:0071555">
    <property type="term" value="P:cell wall organization"/>
    <property type="evidence" value="ECO:0007669"/>
    <property type="project" value="UniProtKB-KW"/>
</dbReference>
<keyword evidence="3" id="KW-0378">Hydrolase</keyword>
<dbReference type="PANTHER" id="PTHR21581">
    <property type="entry name" value="D-ALANYL-D-ALANINE CARBOXYPEPTIDASE"/>
    <property type="match status" value="1"/>
</dbReference>
<evidence type="ECO:0000256" key="7">
    <source>
        <dbReference type="PIRSR" id="PIRSR618044-1"/>
    </source>
</evidence>
<organism evidence="11 12">
    <name type="scientific">Candidatus Nomurabacteria bacterium RIFCSPLOWO2_02_FULL_42_17</name>
    <dbReference type="NCBI Taxonomy" id="1801789"/>
    <lineage>
        <taxon>Bacteria</taxon>
        <taxon>Candidatus Nomuraibacteriota</taxon>
    </lineage>
</organism>
<dbReference type="InterPro" id="IPR012338">
    <property type="entry name" value="Beta-lactam/transpept-like"/>
</dbReference>
<dbReference type="InterPro" id="IPR001967">
    <property type="entry name" value="Peptidase_S11_N"/>
</dbReference>
<evidence type="ECO:0000256" key="2">
    <source>
        <dbReference type="ARBA" id="ARBA00022729"/>
    </source>
</evidence>
<protein>
    <recommendedName>
        <fullName evidence="10">Peptidase S11 D-alanyl-D-alanine carboxypeptidase A N-terminal domain-containing protein</fullName>
    </recommendedName>
</protein>
<evidence type="ECO:0000256" key="8">
    <source>
        <dbReference type="PIRSR" id="PIRSR618044-2"/>
    </source>
</evidence>
<sequence length="305" mass="33778">MKDKALLKSLVTILVLIAFLSVVYAVGNWIKDSRALKISNHETTIFQEVFNNIEIHAQSAFVFDLFNGKVFYSKDENKKLPIASLTKIMTALVVLDKFDKESIIVIPTEALKTTGDDGLKADEGWRVEDLVKFMLLSSSNDAASAFSVRYPGNLVADMNTKANELGFSNTLFFNEHGLDIKEGENSKEYKAGNYSSVKEIAYLISYTVSQYPEIFKITSQKSAKFKTIGGSELEVNNTNDKVDFLPHTLVSKTGFTPRAGGSLATVFEPETGHPVVISVLGSTLEERSFDIIRLAIAVLEYFNSI</sequence>
<reference evidence="11 12" key="1">
    <citation type="journal article" date="2016" name="Nat. Commun.">
        <title>Thousands of microbial genomes shed light on interconnected biogeochemical processes in an aquifer system.</title>
        <authorList>
            <person name="Anantharaman K."/>
            <person name="Brown C.T."/>
            <person name="Hug L.A."/>
            <person name="Sharon I."/>
            <person name="Castelle C.J."/>
            <person name="Probst A.J."/>
            <person name="Thomas B.C."/>
            <person name="Singh A."/>
            <person name="Wilkins M.J."/>
            <person name="Karaoz U."/>
            <person name="Brodie E.L."/>
            <person name="Williams K.H."/>
            <person name="Hubbard S.S."/>
            <person name="Banfield J.F."/>
        </authorList>
    </citation>
    <scope>NUCLEOTIDE SEQUENCE [LARGE SCALE GENOMIC DNA]</scope>
</reference>
<dbReference type="GO" id="GO:0008360">
    <property type="term" value="P:regulation of cell shape"/>
    <property type="evidence" value="ECO:0007669"/>
    <property type="project" value="UniProtKB-KW"/>
</dbReference>
<dbReference type="InterPro" id="IPR018044">
    <property type="entry name" value="Peptidase_S11"/>
</dbReference>
<evidence type="ECO:0000313" key="12">
    <source>
        <dbReference type="Proteomes" id="UP000177195"/>
    </source>
</evidence>
<name>A0A1F6XUW2_9BACT</name>
<feature type="binding site" evidence="8">
    <location>
        <position position="252"/>
    </location>
    <ligand>
        <name>substrate</name>
    </ligand>
</feature>
<dbReference type="Proteomes" id="UP000177195">
    <property type="component" value="Unassembled WGS sequence"/>
</dbReference>
<proteinExistence type="inferred from homology"/>
<dbReference type="SUPFAM" id="SSF56601">
    <property type="entry name" value="beta-lactamase/transpeptidase-like"/>
    <property type="match status" value="1"/>
</dbReference>
<evidence type="ECO:0000256" key="5">
    <source>
        <dbReference type="ARBA" id="ARBA00022984"/>
    </source>
</evidence>
<feature type="active site" description="Proton acceptor" evidence="7">
    <location>
        <position position="87"/>
    </location>
</feature>
<evidence type="ECO:0000256" key="1">
    <source>
        <dbReference type="ARBA" id="ARBA00007164"/>
    </source>
</evidence>
<dbReference type="AlphaFoldDB" id="A0A1F6XUW2"/>
<gene>
    <name evidence="11" type="ORF">A3I25_02585</name>
</gene>
<dbReference type="Gene3D" id="3.40.710.10">
    <property type="entry name" value="DD-peptidase/beta-lactamase superfamily"/>
    <property type="match status" value="1"/>
</dbReference>
<evidence type="ECO:0000256" key="4">
    <source>
        <dbReference type="ARBA" id="ARBA00022960"/>
    </source>
</evidence>
<keyword evidence="2" id="KW-0732">Signal</keyword>
<comment type="caution">
    <text evidence="11">The sequence shown here is derived from an EMBL/GenBank/DDBJ whole genome shotgun (WGS) entry which is preliminary data.</text>
</comment>
<feature type="active site" evidence="7">
    <location>
        <position position="138"/>
    </location>
</feature>
<keyword evidence="5" id="KW-0573">Peptidoglycan synthesis</keyword>
<comment type="similarity">
    <text evidence="1 9">Belongs to the peptidase S11 family.</text>
</comment>
<keyword evidence="6" id="KW-0961">Cell wall biogenesis/degradation</keyword>
<evidence type="ECO:0000256" key="3">
    <source>
        <dbReference type="ARBA" id="ARBA00022801"/>
    </source>
</evidence>
<evidence type="ECO:0000259" key="10">
    <source>
        <dbReference type="Pfam" id="PF00768"/>
    </source>
</evidence>
<dbReference type="PRINTS" id="PR00725">
    <property type="entry name" value="DADACBPTASE1"/>
</dbReference>
<evidence type="ECO:0000256" key="9">
    <source>
        <dbReference type="RuleBase" id="RU004016"/>
    </source>
</evidence>
<evidence type="ECO:0000313" key="11">
    <source>
        <dbReference type="EMBL" id="OGI97798.1"/>
    </source>
</evidence>
<dbReference type="GO" id="GO:0009252">
    <property type="term" value="P:peptidoglycan biosynthetic process"/>
    <property type="evidence" value="ECO:0007669"/>
    <property type="project" value="UniProtKB-KW"/>
</dbReference>
<evidence type="ECO:0000256" key="6">
    <source>
        <dbReference type="ARBA" id="ARBA00023316"/>
    </source>
</evidence>
<feature type="active site" description="Acyl-ester intermediate" evidence="7">
    <location>
        <position position="84"/>
    </location>
</feature>